<dbReference type="SUPFAM" id="SSF48498">
    <property type="entry name" value="Tetracyclin repressor-like, C-terminal domain"/>
    <property type="match status" value="1"/>
</dbReference>
<dbReference type="Gene3D" id="1.10.357.10">
    <property type="entry name" value="Tetracycline Repressor, domain 2"/>
    <property type="match status" value="1"/>
</dbReference>
<dbReference type="Pfam" id="PF00440">
    <property type="entry name" value="TetR_N"/>
    <property type="match status" value="1"/>
</dbReference>
<dbReference type="EMBL" id="JACHIR010000003">
    <property type="protein sequence ID" value="MBB5897364.1"/>
    <property type="molecule type" value="Genomic_DNA"/>
</dbReference>
<dbReference type="SUPFAM" id="SSF46689">
    <property type="entry name" value="Homeodomain-like"/>
    <property type="match status" value="1"/>
</dbReference>
<dbReference type="PANTHER" id="PTHR30055:SF209">
    <property type="entry name" value="POSSIBLE TRANSCRIPTIONAL REGULATORY PROTEIN (PROBABLY TETR-FAMILY)"/>
    <property type="match status" value="1"/>
</dbReference>
<evidence type="ECO:0000313" key="4">
    <source>
        <dbReference type="EMBL" id="MBB5897364.1"/>
    </source>
</evidence>
<reference evidence="4 5" key="1">
    <citation type="submission" date="2020-08" db="EMBL/GenBank/DDBJ databases">
        <title>Sequencing the genomes of 1000 actinobacteria strains.</title>
        <authorList>
            <person name="Klenk H.-P."/>
        </authorList>
    </citation>
    <scope>NUCLEOTIDE SEQUENCE [LARGE SCALE GENOMIC DNA]</scope>
    <source>
        <strain evidence="4 5">DSM 43851</strain>
    </source>
</reference>
<evidence type="ECO:0000259" key="3">
    <source>
        <dbReference type="PROSITE" id="PS50977"/>
    </source>
</evidence>
<dbReference type="GO" id="GO:0000976">
    <property type="term" value="F:transcription cis-regulatory region binding"/>
    <property type="evidence" value="ECO:0007669"/>
    <property type="project" value="TreeGrafter"/>
</dbReference>
<dbReference type="InterPro" id="IPR036271">
    <property type="entry name" value="Tet_transcr_reg_TetR-rel_C_sf"/>
</dbReference>
<dbReference type="PANTHER" id="PTHR30055">
    <property type="entry name" value="HTH-TYPE TRANSCRIPTIONAL REGULATOR RUTR"/>
    <property type="match status" value="1"/>
</dbReference>
<gene>
    <name evidence="4" type="ORF">BJ998_008623</name>
</gene>
<dbReference type="RefSeq" id="WP_184869854.1">
    <property type="nucleotide sequence ID" value="NZ_JACHIR010000003.1"/>
</dbReference>
<dbReference type="AlphaFoldDB" id="A0A7W9KSZ2"/>
<keyword evidence="5" id="KW-1185">Reference proteome</keyword>
<keyword evidence="1 2" id="KW-0238">DNA-binding</keyword>
<protein>
    <submittedName>
        <fullName evidence="4">AcrR family transcriptional regulator</fullName>
    </submittedName>
</protein>
<evidence type="ECO:0000313" key="5">
    <source>
        <dbReference type="Proteomes" id="UP000585638"/>
    </source>
</evidence>
<dbReference type="GO" id="GO:0003700">
    <property type="term" value="F:DNA-binding transcription factor activity"/>
    <property type="evidence" value="ECO:0007669"/>
    <property type="project" value="TreeGrafter"/>
</dbReference>
<feature type="DNA-binding region" description="H-T-H motif" evidence="2">
    <location>
        <begin position="35"/>
        <end position="54"/>
    </location>
</feature>
<dbReference type="PRINTS" id="PR00455">
    <property type="entry name" value="HTHTETR"/>
</dbReference>
<dbReference type="InterPro" id="IPR050109">
    <property type="entry name" value="HTH-type_TetR-like_transc_reg"/>
</dbReference>
<proteinExistence type="predicted"/>
<dbReference type="PROSITE" id="PS50977">
    <property type="entry name" value="HTH_TETR_2"/>
    <property type="match status" value="1"/>
</dbReference>
<sequence length="196" mass="21613">MSTERKRRANGEESRRRILDAAAEVAGERGYDGTSIAQVSARCGLPVSSIYWHFKDKDELIAAVIERSFEQWLTAFDAEGEDVPELVVRIGEALVATPDFLRLGLMLALERRPHEASARRMFLQVRATTLERIASTIREHAPELGDEAVRLLALYTMAAVDGFFVAHEIGGDSVDLGALFALHGRVLVDAARHLSA</sequence>
<dbReference type="InterPro" id="IPR009057">
    <property type="entry name" value="Homeodomain-like_sf"/>
</dbReference>
<comment type="caution">
    <text evidence="4">The sequence shown here is derived from an EMBL/GenBank/DDBJ whole genome shotgun (WGS) entry which is preliminary data.</text>
</comment>
<accession>A0A7W9KSZ2</accession>
<evidence type="ECO:0000256" key="2">
    <source>
        <dbReference type="PROSITE-ProRule" id="PRU00335"/>
    </source>
</evidence>
<name>A0A7W9KSZ2_9PSEU</name>
<feature type="domain" description="HTH tetR-type" evidence="3">
    <location>
        <begin position="12"/>
        <end position="72"/>
    </location>
</feature>
<dbReference type="Proteomes" id="UP000585638">
    <property type="component" value="Unassembled WGS sequence"/>
</dbReference>
<organism evidence="4 5">
    <name type="scientific">Kutzneria kofuensis</name>
    <dbReference type="NCBI Taxonomy" id="103725"/>
    <lineage>
        <taxon>Bacteria</taxon>
        <taxon>Bacillati</taxon>
        <taxon>Actinomycetota</taxon>
        <taxon>Actinomycetes</taxon>
        <taxon>Pseudonocardiales</taxon>
        <taxon>Pseudonocardiaceae</taxon>
        <taxon>Kutzneria</taxon>
    </lineage>
</organism>
<dbReference type="InterPro" id="IPR001647">
    <property type="entry name" value="HTH_TetR"/>
</dbReference>
<evidence type="ECO:0000256" key="1">
    <source>
        <dbReference type="ARBA" id="ARBA00023125"/>
    </source>
</evidence>